<dbReference type="GO" id="GO:0004673">
    <property type="term" value="F:protein histidine kinase activity"/>
    <property type="evidence" value="ECO:0007669"/>
    <property type="project" value="UniProtKB-EC"/>
</dbReference>
<evidence type="ECO:0000256" key="1">
    <source>
        <dbReference type="ARBA" id="ARBA00000085"/>
    </source>
</evidence>
<reference evidence="4" key="1">
    <citation type="submission" date="2020-10" db="EMBL/GenBank/DDBJ databases">
        <authorList>
            <person name="Gilroy R."/>
        </authorList>
    </citation>
    <scope>NUCLEOTIDE SEQUENCE</scope>
    <source>
        <strain evidence="4">ChiHjej13B12-12457</strain>
    </source>
</reference>
<dbReference type="GO" id="GO:0005524">
    <property type="term" value="F:ATP binding"/>
    <property type="evidence" value="ECO:0007669"/>
    <property type="project" value="UniProtKB-KW"/>
</dbReference>
<keyword evidence="4" id="KW-0067">ATP-binding</keyword>
<protein>
    <recommendedName>
        <fullName evidence="2">histidine kinase</fullName>
        <ecNumber evidence="2">2.7.13.3</ecNumber>
    </recommendedName>
</protein>
<evidence type="ECO:0000256" key="2">
    <source>
        <dbReference type="ARBA" id="ARBA00012438"/>
    </source>
</evidence>
<keyword evidence="4" id="KW-0547">Nucleotide-binding</keyword>
<name>A0A9D1J667_9BACT</name>
<evidence type="ECO:0000313" key="4">
    <source>
        <dbReference type="EMBL" id="HIR62273.1"/>
    </source>
</evidence>
<gene>
    <name evidence="4" type="ORF">IAC94_01960</name>
</gene>
<organism evidence="4 5">
    <name type="scientific">Candidatus Coprenecus avistercoris</name>
    <dbReference type="NCBI Taxonomy" id="2840730"/>
    <lineage>
        <taxon>Bacteria</taxon>
        <taxon>Pseudomonadati</taxon>
        <taxon>Bacteroidota</taxon>
        <taxon>Bacteroidia</taxon>
        <taxon>Bacteroidales</taxon>
        <taxon>Rikenellaceae</taxon>
        <taxon>Rikenellaceae incertae sedis</taxon>
        <taxon>Candidatus Coprenecus</taxon>
    </lineage>
</organism>
<reference evidence="4" key="2">
    <citation type="journal article" date="2021" name="PeerJ">
        <title>Extensive microbial diversity within the chicken gut microbiome revealed by metagenomics and culture.</title>
        <authorList>
            <person name="Gilroy R."/>
            <person name="Ravi A."/>
            <person name="Getino M."/>
            <person name="Pursley I."/>
            <person name="Horton D.L."/>
            <person name="Alikhan N.F."/>
            <person name="Baker D."/>
            <person name="Gharbi K."/>
            <person name="Hall N."/>
            <person name="Watson M."/>
            <person name="Adriaenssens E.M."/>
            <person name="Foster-Nyarko E."/>
            <person name="Jarju S."/>
            <person name="Secka A."/>
            <person name="Antonio M."/>
            <person name="Oren A."/>
            <person name="Chaudhuri R.R."/>
            <person name="La Ragione R."/>
            <person name="Hildebrand F."/>
            <person name="Pallen M.J."/>
        </authorList>
    </citation>
    <scope>NUCLEOTIDE SEQUENCE</scope>
    <source>
        <strain evidence="4">ChiHjej13B12-12457</strain>
    </source>
</reference>
<evidence type="ECO:0000259" key="3">
    <source>
        <dbReference type="PROSITE" id="PS50109"/>
    </source>
</evidence>
<dbReference type="InterPro" id="IPR004358">
    <property type="entry name" value="Sig_transdc_His_kin-like_C"/>
</dbReference>
<dbReference type="PANTHER" id="PTHR43065:SF29">
    <property type="entry name" value="SENSOR PROTEIN KINASE FLES"/>
    <property type="match status" value="1"/>
</dbReference>
<dbReference type="EC" id="2.7.13.3" evidence="2"/>
<dbReference type="PRINTS" id="PR00344">
    <property type="entry name" value="BCTRLSENSOR"/>
</dbReference>
<dbReference type="Proteomes" id="UP000886744">
    <property type="component" value="Unassembled WGS sequence"/>
</dbReference>
<dbReference type="InterPro" id="IPR036890">
    <property type="entry name" value="HATPase_C_sf"/>
</dbReference>
<dbReference type="Gene3D" id="3.30.565.10">
    <property type="entry name" value="Histidine kinase-like ATPase, C-terminal domain"/>
    <property type="match status" value="1"/>
</dbReference>
<comment type="catalytic activity">
    <reaction evidence="1">
        <text>ATP + protein L-histidine = ADP + protein N-phospho-L-histidine.</text>
        <dbReference type="EC" id="2.7.13.3"/>
    </reaction>
</comment>
<dbReference type="PANTHER" id="PTHR43065">
    <property type="entry name" value="SENSOR HISTIDINE KINASE"/>
    <property type="match status" value="1"/>
</dbReference>
<proteinExistence type="predicted"/>
<dbReference type="InterPro" id="IPR003594">
    <property type="entry name" value="HATPase_dom"/>
</dbReference>
<dbReference type="Pfam" id="PF02518">
    <property type="entry name" value="HATPase_c"/>
    <property type="match status" value="1"/>
</dbReference>
<dbReference type="SUPFAM" id="SSF55874">
    <property type="entry name" value="ATPase domain of HSP90 chaperone/DNA topoisomerase II/histidine kinase"/>
    <property type="match status" value="1"/>
</dbReference>
<dbReference type="EMBL" id="DVHI01000029">
    <property type="protein sequence ID" value="HIR62273.1"/>
    <property type="molecule type" value="Genomic_DNA"/>
</dbReference>
<comment type="caution">
    <text evidence="4">The sequence shown here is derived from an EMBL/GenBank/DDBJ whole genome shotgun (WGS) entry which is preliminary data.</text>
</comment>
<accession>A0A9D1J667</accession>
<dbReference type="AlphaFoldDB" id="A0A9D1J667"/>
<evidence type="ECO:0000313" key="5">
    <source>
        <dbReference type="Proteomes" id="UP000886744"/>
    </source>
</evidence>
<feature type="domain" description="Histidine kinase" evidence="3">
    <location>
        <begin position="1"/>
        <end position="106"/>
    </location>
</feature>
<dbReference type="PROSITE" id="PS50109">
    <property type="entry name" value="HIS_KIN"/>
    <property type="match status" value="1"/>
</dbReference>
<dbReference type="SMART" id="SM00387">
    <property type="entry name" value="HATPase_c"/>
    <property type="match status" value="1"/>
</dbReference>
<dbReference type="InterPro" id="IPR005467">
    <property type="entry name" value="His_kinase_dom"/>
</dbReference>
<sequence length="181" mass="19838">MNDLSMHILDIVQNSISAGATRVSLTVDENPAADLLTIVIGDNGRGMTPEQVSRLSDPFFTSRTTRKVGMGIPLLKQSAEQSGGEVRITSEPGRGTEVTAVFGYSDIDRPPLGDVANALMITASSNPRMDFLFTYRYNGEEYVLDTADVKEIFGEDAFSNLTIVKNIEEMLKENIEEVRNS</sequence>